<dbReference type="OrthoDB" id="48317at2759"/>
<evidence type="ECO:0000313" key="5">
    <source>
        <dbReference type="Proteomes" id="UP000693970"/>
    </source>
</evidence>
<sequence>MSSSISVPDTMKAIVVSDHGGPEALRYVTDFEVPKNLSEGEILIKNEYAGLNFIDTYYRTGLYKQELPFVSGQEGAGTVCQVHESVTSFQVGDKVVYSVLGTYCEYTLVSADKAVKLPDTISMEAALCCMVQGLTAHYLVTDATAGLCKKGDWMLIYSVGSGTCQWAAQMAKLKGYKVIGTTSENKVSTTIKEACDHLIALKVQDGKSHADYTSVDIHKQVMEITGGEGVKCIVDGVGKSTADISVQCLARRGLWISFGNASGAVPPFSLLKLTPKSGYVTRPKLGDYVATKEELQYRTTEVFEFVSTGKVKVNVDGIFPLQDASEAHTYLESGKSKGKILFKI</sequence>
<organism evidence="4 5">
    <name type="scientific">Nitzschia inconspicua</name>
    <dbReference type="NCBI Taxonomy" id="303405"/>
    <lineage>
        <taxon>Eukaryota</taxon>
        <taxon>Sar</taxon>
        <taxon>Stramenopiles</taxon>
        <taxon>Ochrophyta</taxon>
        <taxon>Bacillariophyta</taxon>
        <taxon>Bacillariophyceae</taxon>
        <taxon>Bacillariophycidae</taxon>
        <taxon>Bacillariales</taxon>
        <taxon>Bacillariaceae</taxon>
        <taxon>Nitzschia</taxon>
    </lineage>
</organism>
<dbReference type="InterPro" id="IPR020843">
    <property type="entry name" value="ER"/>
</dbReference>
<dbReference type="InterPro" id="IPR013154">
    <property type="entry name" value="ADH-like_N"/>
</dbReference>
<feature type="domain" description="Enoyl reductase (ER)" evidence="3">
    <location>
        <begin position="20"/>
        <end position="342"/>
    </location>
</feature>
<dbReference type="CDD" id="cd05286">
    <property type="entry name" value="QOR2"/>
    <property type="match status" value="1"/>
</dbReference>
<evidence type="ECO:0000256" key="1">
    <source>
        <dbReference type="ARBA" id="ARBA00022857"/>
    </source>
</evidence>
<dbReference type="GO" id="GO:0005829">
    <property type="term" value="C:cytosol"/>
    <property type="evidence" value="ECO:0007669"/>
    <property type="project" value="TreeGrafter"/>
</dbReference>
<accession>A0A9K3KQW7</accession>
<reference evidence="4" key="2">
    <citation type="submission" date="2021-04" db="EMBL/GenBank/DDBJ databases">
        <authorList>
            <person name="Podell S."/>
        </authorList>
    </citation>
    <scope>NUCLEOTIDE SEQUENCE</scope>
    <source>
        <strain evidence="4">Hildebrandi</strain>
    </source>
</reference>
<proteinExistence type="predicted"/>
<reference evidence="4" key="1">
    <citation type="journal article" date="2021" name="Sci. Rep.">
        <title>Diploid genomic architecture of Nitzschia inconspicua, an elite biomass production diatom.</title>
        <authorList>
            <person name="Oliver A."/>
            <person name="Podell S."/>
            <person name="Pinowska A."/>
            <person name="Traller J.C."/>
            <person name="Smith S.R."/>
            <person name="McClure R."/>
            <person name="Beliaev A."/>
            <person name="Bohutskyi P."/>
            <person name="Hill E.A."/>
            <person name="Rabines A."/>
            <person name="Zheng H."/>
            <person name="Allen L.Z."/>
            <person name="Kuo A."/>
            <person name="Grigoriev I.V."/>
            <person name="Allen A.E."/>
            <person name="Hazlebeck D."/>
            <person name="Allen E.E."/>
        </authorList>
    </citation>
    <scope>NUCLEOTIDE SEQUENCE</scope>
    <source>
        <strain evidence="4">Hildebrandi</strain>
    </source>
</reference>
<dbReference type="SMART" id="SM00829">
    <property type="entry name" value="PKS_ER"/>
    <property type="match status" value="1"/>
</dbReference>
<evidence type="ECO:0000256" key="2">
    <source>
        <dbReference type="ARBA" id="ARBA00023002"/>
    </source>
</evidence>
<dbReference type="PANTHER" id="PTHR48106:SF13">
    <property type="entry name" value="QUINONE OXIDOREDUCTASE-RELATED"/>
    <property type="match status" value="1"/>
</dbReference>
<dbReference type="Proteomes" id="UP000693970">
    <property type="component" value="Unassembled WGS sequence"/>
</dbReference>
<dbReference type="EMBL" id="JAGRRH010000020">
    <property type="protein sequence ID" value="KAG7348293.1"/>
    <property type="molecule type" value="Genomic_DNA"/>
</dbReference>
<dbReference type="PANTHER" id="PTHR48106">
    <property type="entry name" value="QUINONE OXIDOREDUCTASE PIG3-RELATED"/>
    <property type="match status" value="1"/>
</dbReference>
<keyword evidence="5" id="KW-1185">Reference proteome</keyword>
<name>A0A9K3KQW7_9STRA</name>
<evidence type="ECO:0000313" key="4">
    <source>
        <dbReference type="EMBL" id="KAG7348293.1"/>
    </source>
</evidence>
<protein>
    <submittedName>
        <fullName evidence="4">Quinone oxidoreductase</fullName>
    </submittedName>
</protein>
<dbReference type="AlphaFoldDB" id="A0A9K3KQW7"/>
<keyword evidence="2" id="KW-0560">Oxidoreductase</keyword>
<comment type="caution">
    <text evidence="4">The sequence shown here is derived from an EMBL/GenBank/DDBJ whole genome shotgun (WGS) entry which is preliminary data.</text>
</comment>
<dbReference type="GO" id="GO:0003960">
    <property type="term" value="F:quinone reductase (NADPH) activity"/>
    <property type="evidence" value="ECO:0007669"/>
    <property type="project" value="InterPro"/>
</dbReference>
<dbReference type="GO" id="GO:0070402">
    <property type="term" value="F:NADPH binding"/>
    <property type="evidence" value="ECO:0007669"/>
    <property type="project" value="TreeGrafter"/>
</dbReference>
<keyword evidence="1" id="KW-0521">NADP</keyword>
<gene>
    <name evidence="4" type="ORF">IV203_016998</name>
</gene>
<dbReference type="InterPro" id="IPR047618">
    <property type="entry name" value="QOR-like"/>
</dbReference>
<dbReference type="GO" id="GO:0035925">
    <property type="term" value="F:mRNA 3'-UTR AU-rich region binding"/>
    <property type="evidence" value="ECO:0007669"/>
    <property type="project" value="TreeGrafter"/>
</dbReference>
<dbReference type="Pfam" id="PF13602">
    <property type="entry name" value="ADH_zinc_N_2"/>
    <property type="match status" value="1"/>
</dbReference>
<dbReference type="Pfam" id="PF08240">
    <property type="entry name" value="ADH_N"/>
    <property type="match status" value="1"/>
</dbReference>
<evidence type="ECO:0000259" key="3">
    <source>
        <dbReference type="SMART" id="SM00829"/>
    </source>
</evidence>